<name>A0A382X8H8_9ZZZZ</name>
<sequence>MKAIQLGVAIALAVGVLMFVMKGGASVSITDETMKGQDTSQELNTEFHDEIQAQKDSLSKRVNKLRSPKATH</sequence>
<protein>
    <submittedName>
        <fullName evidence="1">Uncharacterized protein</fullName>
    </submittedName>
</protein>
<reference evidence="1" key="1">
    <citation type="submission" date="2018-05" db="EMBL/GenBank/DDBJ databases">
        <authorList>
            <person name="Lanie J.A."/>
            <person name="Ng W.-L."/>
            <person name="Kazmierczak K.M."/>
            <person name="Andrzejewski T.M."/>
            <person name="Davidsen T.M."/>
            <person name="Wayne K.J."/>
            <person name="Tettelin H."/>
            <person name="Glass J.I."/>
            <person name="Rusch D."/>
            <person name="Podicherti R."/>
            <person name="Tsui H.-C.T."/>
            <person name="Winkler M.E."/>
        </authorList>
    </citation>
    <scope>NUCLEOTIDE SEQUENCE</scope>
</reference>
<accession>A0A382X8H8</accession>
<dbReference type="EMBL" id="UINC01165859">
    <property type="protein sequence ID" value="SVD67487.1"/>
    <property type="molecule type" value="Genomic_DNA"/>
</dbReference>
<evidence type="ECO:0000313" key="1">
    <source>
        <dbReference type="EMBL" id="SVD67487.1"/>
    </source>
</evidence>
<dbReference type="AlphaFoldDB" id="A0A382X8H8"/>
<proteinExistence type="predicted"/>
<organism evidence="1">
    <name type="scientific">marine metagenome</name>
    <dbReference type="NCBI Taxonomy" id="408172"/>
    <lineage>
        <taxon>unclassified sequences</taxon>
        <taxon>metagenomes</taxon>
        <taxon>ecological metagenomes</taxon>
    </lineage>
</organism>
<gene>
    <name evidence="1" type="ORF">METZ01_LOCUS420341</name>
</gene>